<evidence type="ECO:0000313" key="2">
    <source>
        <dbReference type="Proteomes" id="UP001165135"/>
    </source>
</evidence>
<gene>
    <name evidence="1" type="ORF">Airi01_041890</name>
</gene>
<sequence>MAGTPAFPDSYDMIPKPADQDTATWEVVITGFAGFLHGRLPAAFGAERHTSPAGLLPMVKTRPDF</sequence>
<dbReference type="Proteomes" id="UP001165135">
    <property type="component" value="Unassembled WGS sequence"/>
</dbReference>
<dbReference type="RefSeq" id="WP_285623578.1">
    <property type="nucleotide sequence ID" value="NZ_BSTJ01000005.1"/>
</dbReference>
<dbReference type="EMBL" id="BSTJ01000005">
    <property type="protein sequence ID" value="GLY75922.1"/>
    <property type="molecule type" value="Genomic_DNA"/>
</dbReference>
<organism evidence="1 2">
    <name type="scientific">Actinoallomurus iriomotensis</name>
    <dbReference type="NCBI Taxonomy" id="478107"/>
    <lineage>
        <taxon>Bacteria</taxon>
        <taxon>Bacillati</taxon>
        <taxon>Actinomycetota</taxon>
        <taxon>Actinomycetes</taxon>
        <taxon>Streptosporangiales</taxon>
        <taxon>Thermomonosporaceae</taxon>
        <taxon>Actinoallomurus</taxon>
    </lineage>
</organism>
<evidence type="ECO:0000313" key="1">
    <source>
        <dbReference type="EMBL" id="GLY75922.1"/>
    </source>
</evidence>
<comment type="caution">
    <text evidence="1">The sequence shown here is derived from an EMBL/GenBank/DDBJ whole genome shotgun (WGS) entry which is preliminary data.</text>
</comment>
<reference evidence="1" key="1">
    <citation type="submission" date="2023-03" db="EMBL/GenBank/DDBJ databases">
        <title>Actinoallomurus iriomotensis NBRC 103681.</title>
        <authorList>
            <person name="Ichikawa N."/>
            <person name="Sato H."/>
            <person name="Tonouchi N."/>
        </authorList>
    </citation>
    <scope>NUCLEOTIDE SEQUENCE</scope>
    <source>
        <strain evidence="1">NBRC 103681</strain>
    </source>
</reference>
<name>A0A9W6VQX6_9ACTN</name>
<dbReference type="AlphaFoldDB" id="A0A9W6VQX6"/>
<protein>
    <submittedName>
        <fullName evidence="1">Uncharacterized protein</fullName>
    </submittedName>
</protein>
<proteinExistence type="predicted"/>
<accession>A0A9W6VQX6</accession>